<dbReference type="Gene3D" id="3.20.20.100">
    <property type="entry name" value="NADP-dependent oxidoreductase domain"/>
    <property type="match status" value="1"/>
</dbReference>
<protein>
    <submittedName>
        <fullName evidence="4">NADP-dependent oxidoreductase domain-containing protein</fullName>
    </submittedName>
</protein>
<feature type="transmembrane region" description="Helical" evidence="1">
    <location>
        <begin position="35"/>
        <end position="55"/>
    </location>
</feature>
<feature type="transmembrane region" description="Helical" evidence="1">
    <location>
        <begin position="67"/>
        <end position="91"/>
    </location>
</feature>
<evidence type="ECO:0000259" key="2">
    <source>
        <dbReference type="Pfam" id="PF00248"/>
    </source>
</evidence>
<feature type="transmembrane region" description="Helical" evidence="1">
    <location>
        <begin position="97"/>
        <end position="119"/>
    </location>
</feature>
<dbReference type="SUPFAM" id="SSF51430">
    <property type="entry name" value="NAD(P)-linked oxidoreductase"/>
    <property type="match status" value="1"/>
</dbReference>
<proteinExistence type="predicted"/>
<name>A0A915DIL1_9BILA</name>
<dbReference type="Pfam" id="PF00248">
    <property type="entry name" value="Aldo_ket_red"/>
    <property type="match status" value="1"/>
</dbReference>
<keyword evidence="1" id="KW-0812">Transmembrane</keyword>
<dbReference type="InterPro" id="IPR020471">
    <property type="entry name" value="AKR"/>
</dbReference>
<dbReference type="InterPro" id="IPR036812">
    <property type="entry name" value="NAD(P)_OxRdtase_dom_sf"/>
</dbReference>
<dbReference type="PANTHER" id="PTHR11732">
    <property type="entry name" value="ALDO/KETO REDUCTASE"/>
    <property type="match status" value="1"/>
</dbReference>
<keyword evidence="1" id="KW-0472">Membrane</keyword>
<feature type="domain" description="NADP-dependent oxidoreductase" evidence="2">
    <location>
        <begin position="166"/>
        <end position="238"/>
    </location>
</feature>
<dbReference type="AlphaFoldDB" id="A0A915DIL1"/>
<evidence type="ECO:0000313" key="4">
    <source>
        <dbReference type="WBParaSite" id="jg20368"/>
    </source>
</evidence>
<accession>A0A915DIL1</accession>
<dbReference type="InterPro" id="IPR023210">
    <property type="entry name" value="NADP_OxRdtase_dom"/>
</dbReference>
<keyword evidence="1" id="KW-1133">Transmembrane helix</keyword>
<dbReference type="GO" id="GO:0016491">
    <property type="term" value="F:oxidoreductase activity"/>
    <property type="evidence" value="ECO:0007669"/>
    <property type="project" value="InterPro"/>
</dbReference>
<evidence type="ECO:0000256" key="1">
    <source>
        <dbReference type="SAM" id="Phobius"/>
    </source>
</evidence>
<dbReference type="WBParaSite" id="jg20368">
    <property type="protein sequence ID" value="jg20368"/>
    <property type="gene ID" value="jg20368"/>
</dbReference>
<sequence length="290" mass="32479">MISPNLITALNSTRSLMAIKKEMEEEKKSNPFTLFIYKALLGLFACLYSLVCFAITRKKNISTNRQLLFINIIQLISTILLNGSVAVGFTYKKYLSFVLLGVYNPLLAITLILFPLAAIRTHPTFYKLYFLHLQCIKVDQTFGCLNGKSKRIAPIFAHQPKSLITVNDPEELKSALRAALDAGYRYIDTAAFYNNEDRSDLFIATKISIFGHNDVDGSLKSSLSKLKTDYIDLYLMHSCMSFKANATGQPMIGEDGQMVPDLTPHIKHGGTWKNTTRLKSSEALESVTLT</sequence>
<reference evidence="4" key="1">
    <citation type="submission" date="2022-11" db="UniProtKB">
        <authorList>
            <consortium name="WormBaseParasite"/>
        </authorList>
    </citation>
    <scope>IDENTIFICATION</scope>
</reference>
<dbReference type="Proteomes" id="UP000887574">
    <property type="component" value="Unplaced"/>
</dbReference>
<organism evidence="3 4">
    <name type="scientific">Ditylenchus dipsaci</name>
    <dbReference type="NCBI Taxonomy" id="166011"/>
    <lineage>
        <taxon>Eukaryota</taxon>
        <taxon>Metazoa</taxon>
        <taxon>Ecdysozoa</taxon>
        <taxon>Nematoda</taxon>
        <taxon>Chromadorea</taxon>
        <taxon>Rhabditida</taxon>
        <taxon>Tylenchina</taxon>
        <taxon>Tylenchomorpha</taxon>
        <taxon>Sphaerularioidea</taxon>
        <taxon>Anguinidae</taxon>
        <taxon>Anguininae</taxon>
        <taxon>Ditylenchus</taxon>
    </lineage>
</organism>
<keyword evidence="3" id="KW-1185">Reference proteome</keyword>
<evidence type="ECO:0000313" key="3">
    <source>
        <dbReference type="Proteomes" id="UP000887574"/>
    </source>
</evidence>